<proteinExistence type="inferred from homology"/>
<dbReference type="Pfam" id="PF08450">
    <property type="entry name" value="SGL"/>
    <property type="match status" value="1"/>
</dbReference>
<name>A0A970BBB2_9GAMM</name>
<dbReference type="SUPFAM" id="SSF63829">
    <property type="entry name" value="Calcium-dependent phosphotriesterase"/>
    <property type="match status" value="1"/>
</dbReference>
<gene>
    <name evidence="4" type="ORF">G7Y82_18035</name>
</gene>
<dbReference type="InterPro" id="IPR013658">
    <property type="entry name" value="SGL"/>
</dbReference>
<dbReference type="InterPro" id="IPR011042">
    <property type="entry name" value="6-blade_b-propeller_TolB-like"/>
</dbReference>
<evidence type="ECO:0000313" key="5">
    <source>
        <dbReference type="Proteomes" id="UP000653472"/>
    </source>
</evidence>
<dbReference type="GO" id="GO:0004341">
    <property type="term" value="F:gluconolactonase activity"/>
    <property type="evidence" value="ECO:0007669"/>
    <property type="project" value="TreeGrafter"/>
</dbReference>
<comment type="similarity">
    <text evidence="1">Belongs to the SMP-30/CGR1 family.</text>
</comment>
<organism evidence="4 5">
    <name type="scientific">Solimonas marina</name>
    <dbReference type="NCBI Taxonomy" id="2714601"/>
    <lineage>
        <taxon>Bacteria</taxon>
        <taxon>Pseudomonadati</taxon>
        <taxon>Pseudomonadota</taxon>
        <taxon>Gammaproteobacteria</taxon>
        <taxon>Nevskiales</taxon>
        <taxon>Nevskiaceae</taxon>
        <taxon>Solimonas</taxon>
    </lineage>
</organism>
<accession>A0A970BBB2</accession>
<dbReference type="InterPro" id="IPR005511">
    <property type="entry name" value="SMP-30"/>
</dbReference>
<keyword evidence="2" id="KW-0479">Metal-binding</keyword>
<evidence type="ECO:0000313" key="4">
    <source>
        <dbReference type="EMBL" id="NKF24216.1"/>
    </source>
</evidence>
<evidence type="ECO:0000256" key="2">
    <source>
        <dbReference type="PIRSR" id="PIRSR605511-2"/>
    </source>
</evidence>
<dbReference type="Gene3D" id="2.120.10.30">
    <property type="entry name" value="TolB, C-terminal domain"/>
    <property type="match status" value="1"/>
</dbReference>
<comment type="cofactor">
    <cofactor evidence="2">
        <name>Zn(2+)</name>
        <dbReference type="ChEBI" id="CHEBI:29105"/>
    </cofactor>
    <text evidence="2">Binds 1 divalent metal cation per subunit.</text>
</comment>
<dbReference type="PRINTS" id="PR01790">
    <property type="entry name" value="SMP30FAMILY"/>
</dbReference>
<feature type="binding site" evidence="2">
    <location>
        <position position="158"/>
    </location>
    <ligand>
        <name>a divalent metal cation</name>
        <dbReference type="ChEBI" id="CHEBI:60240"/>
    </ligand>
</feature>
<feature type="domain" description="SMP-30/Gluconolactonase/LRE-like region" evidence="3">
    <location>
        <begin position="18"/>
        <end position="265"/>
    </location>
</feature>
<dbReference type="AlphaFoldDB" id="A0A970BBB2"/>
<protein>
    <submittedName>
        <fullName evidence="4">SMP-30/gluconolactonase/LRE family protein</fullName>
    </submittedName>
</protein>
<dbReference type="RefSeq" id="WP_168149542.1">
    <property type="nucleotide sequence ID" value="NZ_JAAVXB010000012.1"/>
</dbReference>
<feature type="binding site" evidence="2">
    <location>
        <position position="108"/>
    </location>
    <ligand>
        <name>substrate</name>
    </ligand>
</feature>
<dbReference type="GO" id="GO:0005509">
    <property type="term" value="F:calcium ion binding"/>
    <property type="evidence" value="ECO:0007669"/>
    <property type="project" value="TreeGrafter"/>
</dbReference>
<dbReference type="EMBL" id="JAAVXB010000012">
    <property type="protein sequence ID" value="NKF24216.1"/>
    <property type="molecule type" value="Genomic_DNA"/>
</dbReference>
<dbReference type="Proteomes" id="UP000653472">
    <property type="component" value="Unassembled WGS sequence"/>
</dbReference>
<dbReference type="GO" id="GO:0019853">
    <property type="term" value="P:L-ascorbic acid biosynthetic process"/>
    <property type="evidence" value="ECO:0007669"/>
    <property type="project" value="TreeGrafter"/>
</dbReference>
<evidence type="ECO:0000256" key="1">
    <source>
        <dbReference type="ARBA" id="ARBA00008853"/>
    </source>
</evidence>
<reference evidence="4" key="1">
    <citation type="submission" date="2020-03" db="EMBL/GenBank/DDBJ databases">
        <title>Solimonas marina sp. nov., isolated from deep seawater of the Pacific Ocean.</title>
        <authorList>
            <person name="Liu X."/>
            <person name="Lai Q."/>
            <person name="Sun F."/>
            <person name="Gai Y."/>
            <person name="Li G."/>
            <person name="Shao Z."/>
        </authorList>
    </citation>
    <scope>NUCLEOTIDE SEQUENCE</scope>
    <source>
        <strain evidence="4">C16B3</strain>
    </source>
</reference>
<dbReference type="PANTHER" id="PTHR10907">
    <property type="entry name" value="REGUCALCIN"/>
    <property type="match status" value="1"/>
</dbReference>
<evidence type="ECO:0000259" key="3">
    <source>
        <dbReference type="Pfam" id="PF08450"/>
    </source>
</evidence>
<comment type="caution">
    <text evidence="4">The sequence shown here is derived from an EMBL/GenBank/DDBJ whole genome shotgun (WGS) entry which is preliminary data.</text>
</comment>
<keyword evidence="5" id="KW-1185">Reference proteome</keyword>
<keyword evidence="2" id="KW-0862">Zinc</keyword>
<dbReference type="PANTHER" id="PTHR10907:SF47">
    <property type="entry name" value="REGUCALCIN"/>
    <property type="match status" value="1"/>
</dbReference>
<sequence length="300" mass="32664">MSWHAIAELACDSRCERGDGPLWCMRRAALLWSDASEARLWLYRPGDGETRSWTLPDRLGAYALCESGKLLLGLRKGLYFAHPEHSRDGRKLRAQCIALVEPDEPRTRIGDGCCDRAGNFVFGTLNEDKARTAIGHFYQYSARHGLRRLNLPRVAIPNALSFSPDGGTLYFCDTARRQIMQGDYDAERARVAHLRPFASIADAGPAGATVDAEGYLWNAQCGGARVVRYAPDGRVDGVVALAVPQPSGVAFGGPTFETLYVTSARETMTSLALAAAPQAGSLFRADVGVRGLPESRFRSA</sequence>
<feature type="binding site" evidence="2">
    <location>
        <position position="128"/>
    </location>
    <ligand>
        <name>substrate</name>
    </ligand>
</feature>